<dbReference type="Proteomes" id="UP000266723">
    <property type="component" value="Unassembled WGS sequence"/>
</dbReference>
<sequence length="209" mass="23232">MGEATSPAPIPTFPVEAPSCVADHISFREKLVRRQAEKEMVRAGAELPSSSALAVAPGHGTEGVTPQDTGTLAGSVVPDASASLKWPYFVFQDWPCVALNPRRSAAFMTRWSSCIFHKLTFSARYRLRRISEDVEHKHRGIVLGSRIFWISCLEMLETSALGLGKTQTGYELCPQRLAEIGSDFDASFRRCFVETDCDHRLASWFAFFL</sequence>
<evidence type="ECO:0000313" key="1">
    <source>
        <dbReference type="EMBL" id="KAF3520705.1"/>
    </source>
</evidence>
<accession>A0ABQ7B2P7</accession>
<organism evidence="1 2">
    <name type="scientific">Brassica cretica</name>
    <name type="common">Mustard</name>
    <dbReference type="NCBI Taxonomy" id="69181"/>
    <lineage>
        <taxon>Eukaryota</taxon>
        <taxon>Viridiplantae</taxon>
        <taxon>Streptophyta</taxon>
        <taxon>Embryophyta</taxon>
        <taxon>Tracheophyta</taxon>
        <taxon>Spermatophyta</taxon>
        <taxon>Magnoliopsida</taxon>
        <taxon>eudicotyledons</taxon>
        <taxon>Gunneridae</taxon>
        <taxon>Pentapetalae</taxon>
        <taxon>rosids</taxon>
        <taxon>malvids</taxon>
        <taxon>Brassicales</taxon>
        <taxon>Brassicaceae</taxon>
        <taxon>Brassiceae</taxon>
        <taxon>Brassica</taxon>
    </lineage>
</organism>
<keyword evidence="2" id="KW-1185">Reference proteome</keyword>
<comment type="caution">
    <text evidence="1">The sequence shown here is derived from an EMBL/GenBank/DDBJ whole genome shotgun (WGS) entry which is preliminary data.</text>
</comment>
<dbReference type="EMBL" id="QGKV02001556">
    <property type="protein sequence ID" value="KAF3520705.1"/>
    <property type="molecule type" value="Genomic_DNA"/>
</dbReference>
<reference evidence="1 2" key="1">
    <citation type="journal article" date="2020" name="BMC Genomics">
        <title>Intraspecific diversification of the crop wild relative Brassica cretica Lam. using demographic model selection.</title>
        <authorList>
            <person name="Kioukis A."/>
            <person name="Michalopoulou V.A."/>
            <person name="Briers L."/>
            <person name="Pirintsos S."/>
            <person name="Studholme D.J."/>
            <person name="Pavlidis P."/>
            <person name="Sarris P.F."/>
        </authorList>
    </citation>
    <scope>NUCLEOTIDE SEQUENCE [LARGE SCALE GENOMIC DNA]</scope>
    <source>
        <strain evidence="2">cv. PFS-1207/04</strain>
    </source>
</reference>
<gene>
    <name evidence="1" type="ORF">DY000_02058445</name>
</gene>
<name>A0ABQ7B2P7_BRACR</name>
<evidence type="ECO:0000313" key="2">
    <source>
        <dbReference type="Proteomes" id="UP000266723"/>
    </source>
</evidence>
<protein>
    <submittedName>
        <fullName evidence="1">Uncharacterized protein</fullName>
    </submittedName>
</protein>
<proteinExistence type="predicted"/>